<feature type="active site" description="Proton donor" evidence="6">
    <location>
        <position position="113"/>
    </location>
</feature>
<evidence type="ECO:0000256" key="10">
    <source>
        <dbReference type="SAM" id="SignalP"/>
    </source>
</evidence>
<keyword evidence="8" id="KW-0378">Hydrolase</keyword>
<dbReference type="Pfam" id="PF01532">
    <property type="entry name" value="Glyco_hydro_47"/>
    <property type="match status" value="1"/>
</dbReference>
<evidence type="ECO:0000256" key="7">
    <source>
        <dbReference type="PIRSR" id="PIRSR601382-2"/>
    </source>
</evidence>
<keyword evidence="7" id="KW-0479">Metal-binding</keyword>
<feature type="region of interest" description="Disordered" evidence="9">
    <location>
        <begin position="774"/>
        <end position="882"/>
    </location>
</feature>
<dbReference type="EC" id="3.2.1.-" evidence="8"/>
<feature type="compositionally biased region" description="Basic and acidic residues" evidence="9">
    <location>
        <begin position="735"/>
        <end position="749"/>
    </location>
</feature>
<keyword evidence="8" id="KW-0326">Glycosidase</keyword>
<comment type="subcellular location">
    <subcellularLocation>
        <location evidence="1">Endoplasmic reticulum</location>
    </subcellularLocation>
</comment>
<dbReference type="EMBL" id="GEFM01005657">
    <property type="protein sequence ID" value="JAP70139.1"/>
    <property type="molecule type" value="mRNA"/>
</dbReference>
<dbReference type="GO" id="GO:0044322">
    <property type="term" value="C:endoplasmic reticulum quality control compartment"/>
    <property type="evidence" value="ECO:0007669"/>
    <property type="project" value="GOC"/>
</dbReference>
<feature type="binding site" evidence="7">
    <location>
        <position position="471"/>
    </location>
    <ligand>
        <name>Ca(2+)</name>
        <dbReference type="ChEBI" id="CHEBI:29108"/>
    </ligand>
</feature>
<dbReference type="InterPro" id="IPR001382">
    <property type="entry name" value="Glyco_hydro_47"/>
</dbReference>
<feature type="chain" id="PRO_5007284064" description="alpha-1,2-Mannosidase" evidence="10">
    <location>
        <begin position="21"/>
        <end position="1033"/>
    </location>
</feature>
<feature type="active site" evidence="6">
    <location>
        <position position="368"/>
    </location>
</feature>
<dbReference type="SUPFAM" id="SSF48225">
    <property type="entry name" value="Seven-hairpin glycosidases"/>
    <property type="match status" value="1"/>
</dbReference>
<evidence type="ECO:0000256" key="5">
    <source>
        <dbReference type="ARBA" id="ARBA00054385"/>
    </source>
</evidence>
<comment type="function">
    <text evidence="5">Involved in the endoplasmic reticulum-associated degradation (ERAD) pathway that targets misfolded glycoproteins for degradation in an N-glycan-dependent manner. May initiate ERAD by promoting the first mannose trimming step of ERAD substrates, from Man9GlcNAc2 to Man8GlcNAc2. Seems to recognize and bind to exposed hydrophobic regions in target proteins.</text>
</comment>
<dbReference type="PRINTS" id="PR00747">
    <property type="entry name" value="GLYHDRLASE47"/>
</dbReference>
<dbReference type="Gene3D" id="1.50.10.10">
    <property type="match status" value="1"/>
</dbReference>
<keyword evidence="10" id="KW-0732">Signal</keyword>
<accession>A0A131XSZ1</accession>
<dbReference type="FunFam" id="1.50.10.10:FF:000015">
    <property type="entry name" value="alpha-1,2-Mannosidase"/>
    <property type="match status" value="1"/>
</dbReference>
<dbReference type="PANTHER" id="PTHR45679">
    <property type="entry name" value="ER DEGRADATION-ENHANCING ALPHA-MANNOSIDASE-LIKE PROTEIN 2"/>
    <property type="match status" value="1"/>
</dbReference>
<evidence type="ECO:0000256" key="8">
    <source>
        <dbReference type="RuleBase" id="RU361193"/>
    </source>
</evidence>
<feature type="active site" evidence="6">
    <location>
        <position position="254"/>
    </location>
</feature>
<feature type="compositionally biased region" description="Basic and acidic residues" evidence="9">
    <location>
        <begin position="803"/>
        <end position="833"/>
    </location>
</feature>
<feature type="region of interest" description="Disordered" evidence="9">
    <location>
        <begin position="735"/>
        <end position="760"/>
    </location>
</feature>
<dbReference type="AlphaFoldDB" id="A0A131XSZ1"/>
<feature type="compositionally biased region" description="Basic and acidic residues" evidence="9">
    <location>
        <begin position="785"/>
        <end position="795"/>
    </location>
</feature>
<evidence type="ECO:0000256" key="2">
    <source>
        <dbReference type="ARBA" id="ARBA00007658"/>
    </source>
</evidence>
<keyword evidence="7" id="KW-0106">Calcium</keyword>
<dbReference type="InterPro" id="IPR044674">
    <property type="entry name" value="EDEM1/2/3"/>
</dbReference>
<evidence type="ECO:0000256" key="9">
    <source>
        <dbReference type="SAM" id="MobiDB-lite"/>
    </source>
</evidence>
<comment type="cofactor">
    <cofactor evidence="7">
        <name>Ca(2+)</name>
        <dbReference type="ChEBI" id="CHEBI:29108"/>
    </cofactor>
</comment>
<dbReference type="GO" id="GO:0004571">
    <property type="term" value="F:mannosyl-oligosaccharide 1,2-alpha-mannosidase activity"/>
    <property type="evidence" value="ECO:0007669"/>
    <property type="project" value="InterPro"/>
</dbReference>
<protein>
    <recommendedName>
        <fullName evidence="8">alpha-1,2-Mannosidase</fullName>
        <ecNumber evidence="8">3.2.1.-</ecNumber>
    </recommendedName>
</protein>
<dbReference type="GO" id="GO:0005509">
    <property type="term" value="F:calcium ion binding"/>
    <property type="evidence" value="ECO:0007669"/>
    <property type="project" value="InterPro"/>
</dbReference>
<sequence>MAFIVCIVLASLLVIPSTSCVKLADDDLKVYRDRVVEMFQHAYDGYMRHAYPYDELRPLSCDGVNTWGSFSLTLIDALDTLTVMGNYSEFRRVAAMIARKMDFNININVSVFETNIRVVGGLLSAHLLSRHAGAELEPGWPCSGPLLRLAEDVANRLLPAFATKTGMPYGTVNLVSGVPRGETSVTCTAGVGTFLLEFATLSRLTGNPVFERTALRALRALWKARSAIGLVGNHIDVQTGRWTAVDAGIGAGVDSYYEYLVKGAVMLQMPQLVRMFAAYKGAIEKYMRRDDWFFWVSMSSGQVTMPVFQSLEAFWPGLLTLTGDLDGARKSLYNYHQVWRQYGFTPEFYDVVHSQANSKRDGYPLRPELVESVMYLYQATKDPHLLEIGVDILESIAHSARTECGYATIRKVQDHELEDRMESFFLAETTKYLYLLFSPDHFIHNNGSRAATVQTPSGRCVLDAGGYVFNTEAHPIDVAAVHCCSAHKVAEDAALERLEELLDLSKLLVDERREEFVRPLDDHLRDYFEDGASRAEEFVGPRGTGSLDSDGSEASVAQEVGARTVDADMPVAVQHDIKDPNVLTPRDDLGDDLLDCGAHAEDGASTSSGGMACVRAKSADGVEATIANEDDARPADADVPVAAERDLKDLGVLAAGEGSTKIDGSSAAGAKSVGTDTAVVEGGYSEMNEVAGSDTANVATAGKGDTGIVTAVVDAFGTGDGGNVEEVETATIMTGKDKAGEADTGRRDAAGVGTEATDRVSVDCEPNTIEEFASEEPTATPVDDSDVRLEADESKGVMVVADTSERLSRDRPQDGPGDRNKEHVGERPEEVSERPFWQSGFRSGDSPELDERTDGAARPSEAYEGGPDKAAPGSRHASANGEAAEALRYAATKDGDEMDVVKKFNRTRDNEGWRAEVTEVDLNLESDEGELVDGTSEGVDGPSGQVRFEIAGKGRIEELKDLLTSAVEQAAAGLRTGEKEESKIDVKLTAERGTAASSDAAKFADRAGWTALTCPSQPFLSRLAFRGEMFNVD</sequence>
<evidence type="ECO:0000256" key="6">
    <source>
        <dbReference type="PIRSR" id="PIRSR601382-1"/>
    </source>
</evidence>
<evidence type="ECO:0000256" key="1">
    <source>
        <dbReference type="ARBA" id="ARBA00004240"/>
    </source>
</evidence>
<evidence type="ECO:0000313" key="11">
    <source>
        <dbReference type="EMBL" id="JAP70139.1"/>
    </source>
</evidence>
<dbReference type="GO" id="GO:1904380">
    <property type="term" value="P:endoplasmic reticulum mannose trimming"/>
    <property type="evidence" value="ECO:0007669"/>
    <property type="project" value="InterPro"/>
</dbReference>
<dbReference type="GO" id="GO:0016020">
    <property type="term" value="C:membrane"/>
    <property type="evidence" value="ECO:0007669"/>
    <property type="project" value="InterPro"/>
</dbReference>
<evidence type="ECO:0000256" key="3">
    <source>
        <dbReference type="ARBA" id="ARBA00022824"/>
    </source>
</evidence>
<dbReference type="InterPro" id="IPR012341">
    <property type="entry name" value="6hp_glycosidase-like_sf"/>
</dbReference>
<dbReference type="PANTHER" id="PTHR45679:SF6">
    <property type="entry name" value="ER DEGRADATION-ENHANCING ALPHA-MANNOSIDASE-LIKE PROTEIN 2"/>
    <property type="match status" value="1"/>
</dbReference>
<comment type="similarity">
    <text evidence="2 8">Belongs to the glycosyl hydrolase 47 family.</text>
</comment>
<reference evidence="11" key="1">
    <citation type="submission" date="2016-02" db="EMBL/GenBank/DDBJ databases">
        <title>RNAseq analyses of the midgut from blood- or serum-fed Ixodes ricinus ticks.</title>
        <authorList>
            <person name="Perner J."/>
            <person name="Provaznik J."/>
            <person name="Schrenkova J."/>
            <person name="Urbanova V."/>
            <person name="Ribeiro J.M."/>
            <person name="Kopacek P."/>
        </authorList>
    </citation>
    <scope>NUCLEOTIDE SEQUENCE</scope>
    <source>
        <tissue evidence="11">Gut</tissue>
    </source>
</reference>
<name>A0A131XSZ1_IXORI</name>
<organism evidence="11">
    <name type="scientific">Ixodes ricinus</name>
    <name type="common">Common tick</name>
    <name type="synonym">Acarus ricinus</name>
    <dbReference type="NCBI Taxonomy" id="34613"/>
    <lineage>
        <taxon>Eukaryota</taxon>
        <taxon>Metazoa</taxon>
        <taxon>Ecdysozoa</taxon>
        <taxon>Arthropoda</taxon>
        <taxon>Chelicerata</taxon>
        <taxon>Arachnida</taxon>
        <taxon>Acari</taxon>
        <taxon>Parasitiformes</taxon>
        <taxon>Ixodida</taxon>
        <taxon>Ixodoidea</taxon>
        <taxon>Ixodidae</taxon>
        <taxon>Ixodinae</taxon>
        <taxon>Ixodes</taxon>
    </lineage>
</organism>
<keyword evidence="4" id="KW-0325">Glycoprotein</keyword>
<dbReference type="GO" id="GO:0005975">
    <property type="term" value="P:carbohydrate metabolic process"/>
    <property type="evidence" value="ECO:0007669"/>
    <property type="project" value="InterPro"/>
</dbReference>
<dbReference type="GO" id="GO:1904154">
    <property type="term" value="P:positive regulation of retrograde protein transport, ER to cytosol"/>
    <property type="evidence" value="ECO:0007669"/>
    <property type="project" value="UniProtKB-ARBA"/>
</dbReference>
<keyword evidence="3" id="KW-0256">Endoplasmic reticulum</keyword>
<feature type="active site" description="Proton donor" evidence="6">
    <location>
        <position position="347"/>
    </location>
</feature>
<evidence type="ECO:0000256" key="4">
    <source>
        <dbReference type="ARBA" id="ARBA00023180"/>
    </source>
</evidence>
<feature type="signal peptide" evidence="10">
    <location>
        <begin position="1"/>
        <end position="20"/>
    </location>
</feature>
<dbReference type="InterPro" id="IPR036026">
    <property type="entry name" value="Seven-hairpin_glycosidases"/>
</dbReference>
<proteinExistence type="evidence at transcript level"/>